<feature type="transmembrane region" description="Helical" evidence="1">
    <location>
        <begin position="92"/>
        <end position="109"/>
    </location>
</feature>
<comment type="caution">
    <text evidence="2">The sequence shown here is derived from an EMBL/GenBank/DDBJ whole genome shotgun (WGS) entry which is preliminary data.</text>
</comment>
<keyword evidence="1" id="KW-1133">Transmembrane helix</keyword>
<keyword evidence="1" id="KW-0472">Membrane</keyword>
<sequence>MNRVVVVVAVVLVYRDPRIAFKHMVDFSPPILQITIDSTVGSTNISLLSVFSLLFVACFIVVFVVDTDCQKRNLIGTDRTVSSKGTWSSSHILRRGILFAFVVLFVVVADSLPNSTAT</sequence>
<evidence type="ECO:0000256" key="1">
    <source>
        <dbReference type="SAM" id="Phobius"/>
    </source>
</evidence>
<dbReference type="AlphaFoldDB" id="A0A813IR81"/>
<gene>
    <name evidence="2" type="ORF">PGLA2088_LOCUS13430</name>
</gene>
<reference evidence="2" key="1">
    <citation type="submission" date="2021-02" db="EMBL/GenBank/DDBJ databases">
        <authorList>
            <person name="Dougan E. K."/>
            <person name="Rhodes N."/>
            <person name="Thang M."/>
            <person name="Chan C."/>
        </authorList>
    </citation>
    <scope>NUCLEOTIDE SEQUENCE</scope>
</reference>
<dbReference type="Proteomes" id="UP000626109">
    <property type="component" value="Unassembled WGS sequence"/>
</dbReference>
<organism evidence="2 3">
    <name type="scientific">Polarella glacialis</name>
    <name type="common">Dinoflagellate</name>
    <dbReference type="NCBI Taxonomy" id="89957"/>
    <lineage>
        <taxon>Eukaryota</taxon>
        <taxon>Sar</taxon>
        <taxon>Alveolata</taxon>
        <taxon>Dinophyceae</taxon>
        <taxon>Suessiales</taxon>
        <taxon>Suessiaceae</taxon>
        <taxon>Polarella</taxon>
    </lineage>
</organism>
<evidence type="ECO:0000313" key="3">
    <source>
        <dbReference type="Proteomes" id="UP000626109"/>
    </source>
</evidence>
<keyword evidence="1" id="KW-0812">Transmembrane</keyword>
<accession>A0A813IR81</accession>
<evidence type="ECO:0000313" key="2">
    <source>
        <dbReference type="EMBL" id="CAE8658481.1"/>
    </source>
</evidence>
<feature type="transmembrane region" description="Helical" evidence="1">
    <location>
        <begin position="45"/>
        <end position="65"/>
    </location>
</feature>
<proteinExistence type="predicted"/>
<protein>
    <submittedName>
        <fullName evidence="2">Uncharacterized protein</fullName>
    </submittedName>
</protein>
<name>A0A813IR81_POLGL</name>
<dbReference type="EMBL" id="CAJNNW010016068">
    <property type="protein sequence ID" value="CAE8658481.1"/>
    <property type="molecule type" value="Genomic_DNA"/>
</dbReference>